<keyword evidence="2" id="KW-1185">Reference proteome</keyword>
<name>A0A449BCA9_HAPAX</name>
<reference evidence="1 2" key="1">
    <citation type="submission" date="2019-01" db="EMBL/GenBank/DDBJ databases">
        <authorList>
            <consortium name="Pathogen Informatics"/>
        </authorList>
    </citation>
    <scope>NUCLEOTIDE SEQUENCE [LARGE SCALE GENOMIC DNA]</scope>
    <source>
        <strain evidence="1 2">NCTC10138</strain>
    </source>
</reference>
<dbReference type="STRING" id="1278311.GCA_000428705_01083"/>
<organism evidence="1 2">
    <name type="scientific">Haploplasma axanthum</name>
    <name type="common">Acholeplasma axanthum</name>
    <dbReference type="NCBI Taxonomy" id="29552"/>
    <lineage>
        <taxon>Bacteria</taxon>
        <taxon>Bacillati</taxon>
        <taxon>Mycoplasmatota</taxon>
        <taxon>Mollicutes</taxon>
        <taxon>Acholeplasmatales</taxon>
        <taxon>Acholeplasmataceae</taxon>
        <taxon>Haploplasma</taxon>
    </lineage>
</organism>
<dbReference type="Proteomes" id="UP000289841">
    <property type="component" value="Chromosome"/>
</dbReference>
<dbReference type="AlphaFoldDB" id="A0A449BCA9"/>
<evidence type="ECO:0000313" key="2">
    <source>
        <dbReference type="Proteomes" id="UP000289841"/>
    </source>
</evidence>
<dbReference type="OrthoDB" id="384526at2"/>
<evidence type="ECO:0000313" key="1">
    <source>
        <dbReference type="EMBL" id="VEU80068.1"/>
    </source>
</evidence>
<gene>
    <name evidence="1" type="ORF">NCTC10138_00424</name>
</gene>
<accession>A0A449BCA9</accession>
<dbReference type="EMBL" id="LR215048">
    <property type="protein sequence ID" value="VEU80068.1"/>
    <property type="molecule type" value="Genomic_DNA"/>
</dbReference>
<dbReference type="RefSeq" id="WP_026390605.1">
    <property type="nucleotide sequence ID" value="NZ_LR215048.1"/>
</dbReference>
<proteinExistence type="predicted"/>
<sequence>MKIDETVYNEYANWKLENEELLKNIKDNSNDIYYRFKHVLDVVDYYYDKLIDDENYSDEDDVIFKTGFYYIADQFENINELLQKVYNNDFKDLDKHAKEVNLFLNTVDFQTEVLNNDITSDEDVKKLLEFDREIYSYLSKKKNIPEEKYEELDNLTTKVFNKLNINYYSVNNIFLEIADELNIL</sequence>
<protein>
    <submittedName>
        <fullName evidence="1">Uncharacterized protein</fullName>
    </submittedName>
</protein>
<dbReference type="KEGG" id="aaxa:NCTC10138_00424"/>